<protein>
    <submittedName>
        <fullName evidence="1">Uncharacterized protein</fullName>
    </submittedName>
</protein>
<sequence>MKIIIIQELYWASFIHLIRQRHEGPLTTLAIRRRCSLQTPPTRTAGKDPHDRIRRYPISHCMAGRLVVDRRARRWLMIRWSSKSKPPRNEPLILKRAASRGTVSKTIGDQISVDSKLFRSGEAPGFHNRPTEYLCPSKLTDSSNRVSAGSAFASSVAGRIPRAFTSQNRLKSRLRRSFV</sequence>
<gene>
    <name evidence="1" type="ORF">T12_1305</name>
</gene>
<evidence type="ECO:0000313" key="1">
    <source>
        <dbReference type="EMBL" id="KRY05784.1"/>
    </source>
</evidence>
<keyword evidence="2" id="KW-1185">Reference proteome</keyword>
<reference evidence="1 2" key="1">
    <citation type="submission" date="2015-01" db="EMBL/GenBank/DDBJ databases">
        <title>Evolution of Trichinella species and genotypes.</title>
        <authorList>
            <person name="Korhonen P.K."/>
            <person name="Edoardo P."/>
            <person name="Giuseppe L.R."/>
            <person name="Gasser R.B."/>
        </authorList>
    </citation>
    <scope>NUCLEOTIDE SEQUENCE [LARGE SCALE GENOMIC DNA]</scope>
    <source>
        <strain evidence="1">ISS2496</strain>
    </source>
</reference>
<dbReference type="EMBL" id="JYDQ01001109">
    <property type="protein sequence ID" value="KRY05784.1"/>
    <property type="molecule type" value="Genomic_DNA"/>
</dbReference>
<name>A0A0V0Z078_9BILA</name>
<organism evidence="1 2">
    <name type="scientific">Trichinella patagoniensis</name>
    <dbReference type="NCBI Taxonomy" id="990121"/>
    <lineage>
        <taxon>Eukaryota</taxon>
        <taxon>Metazoa</taxon>
        <taxon>Ecdysozoa</taxon>
        <taxon>Nematoda</taxon>
        <taxon>Enoplea</taxon>
        <taxon>Dorylaimia</taxon>
        <taxon>Trichinellida</taxon>
        <taxon>Trichinellidae</taxon>
        <taxon>Trichinella</taxon>
    </lineage>
</organism>
<dbReference type="AlphaFoldDB" id="A0A0V0Z078"/>
<comment type="caution">
    <text evidence="1">The sequence shown here is derived from an EMBL/GenBank/DDBJ whole genome shotgun (WGS) entry which is preliminary data.</text>
</comment>
<evidence type="ECO:0000313" key="2">
    <source>
        <dbReference type="Proteomes" id="UP000054783"/>
    </source>
</evidence>
<proteinExistence type="predicted"/>
<dbReference type="Proteomes" id="UP000054783">
    <property type="component" value="Unassembled WGS sequence"/>
</dbReference>
<accession>A0A0V0Z078</accession>